<feature type="domain" description="KIB1-4 beta-propeller" evidence="1">
    <location>
        <begin position="48"/>
        <end position="298"/>
    </location>
</feature>
<comment type="caution">
    <text evidence="2">The sequence shown here is derived from an EMBL/GenBank/DDBJ whole genome shotgun (WGS) entry which is preliminary data.</text>
</comment>
<keyword evidence="3" id="KW-1185">Reference proteome</keyword>
<dbReference type="PANTHER" id="PTHR33127">
    <property type="entry name" value="TRANSMEMBRANE PROTEIN"/>
    <property type="match status" value="1"/>
</dbReference>
<dbReference type="AlphaFoldDB" id="A0AAD8RHY9"/>
<name>A0AAD8RHY9_LOLMU</name>
<proteinExistence type="predicted"/>
<accession>A0AAD8RHY9</accession>
<dbReference type="InterPro" id="IPR005174">
    <property type="entry name" value="KIB1-4_b-propeller"/>
</dbReference>
<dbReference type="PANTHER" id="PTHR33127:SF36">
    <property type="entry name" value="CNH DOMAIN-CONTAINING PROTEIN"/>
    <property type="match status" value="1"/>
</dbReference>
<evidence type="ECO:0000313" key="2">
    <source>
        <dbReference type="EMBL" id="KAK1619949.1"/>
    </source>
</evidence>
<sequence length="328" mass="36199">MSQPPAASSSLPCLVLDYGDEQRTSTMYSVTDGAHRPCDDAVDELLRGKKRSWVTSHGWVLVWDPATLATYLAREKNKIELPSLAKPPVKAADCVLSSEPTDAGGCTVLLAAKSSTVMWYCRVGDPAAPWSWVRHEYDVGNIHAPADYVGPTKRVMYRPASWRGKFYYQRPGDEIGVLEFSPAAGPVFSVLPMKGVKLVPVGDFMAAASPYLLDLDGELYMVYIFFRNIDFNTVKDVGVYRLDFERKEAVRVDGVGDHAIIVGSSRAFAGWCPASTFGLVPNSVYWMSTYDGCLHVYDLEHKTEEVREPCGGVAKPSPTSFWMIPAHT</sequence>
<dbReference type="Proteomes" id="UP001231189">
    <property type="component" value="Unassembled WGS sequence"/>
</dbReference>
<dbReference type="Pfam" id="PF03478">
    <property type="entry name" value="Beta-prop_KIB1-4"/>
    <property type="match status" value="1"/>
</dbReference>
<dbReference type="EMBL" id="JAUUTY010000006">
    <property type="protein sequence ID" value="KAK1619949.1"/>
    <property type="molecule type" value="Genomic_DNA"/>
</dbReference>
<evidence type="ECO:0000259" key="1">
    <source>
        <dbReference type="Pfam" id="PF03478"/>
    </source>
</evidence>
<organism evidence="2 3">
    <name type="scientific">Lolium multiflorum</name>
    <name type="common">Italian ryegrass</name>
    <name type="synonym">Lolium perenne subsp. multiflorum</name>
    <dbReference type="NCBI Taxonomy" id="4521"/>
    <lineage>
        <taxon>Eukaryota</taxon>
        <taxon>Viridiplantae</taxon>
        <taxon>Streptophyta</taxon>
        <taxon>Embryophyta</taxon>
        <taxon>Tracheophyta</taxon>
        <taxon>Spermatophyta</taxon>
        <taxon>Magnoliopsida</taxon>
        <taxon>Liliopsida</taxon>
        <taxon>Poales</taxon>
        <taxon>Poaceae</taxon>
        <taxon>BOP clade</taxon>
        <taxon>Pooideae</taxon>
        <taxon>Poodae</taxon>
        <taxon>Poeae</taxon>
        <taxon>Poeae Chloroplast Group 2 (Poeae type)</taxon>
        <taxon>Loliodinae</taxon>
        <taxon>Loliinae</taxon>
        <taxon>Lolium</taxon>
    </lineage>
</organism>
<protein>
    <recommendedName>
        <fullName evidence="1">KIB1-4 beta-propeller domain-containing protein</fullName>
    </recommendedName>
</protein>
<gene>
    <name evidence="2" type="ORF">QYE76_025466</name>
</gene>
<evidence type="ECO:0000313" key="3">
    <source>
        <dbReference type="Proteomes" id="UP001231189"/>
    </source>
</evidence>
<reference evidence="2" key="1">
    <citation type="submission" date="2023-07" db="EMBL/GenBank/DDBJ databases">
        <title>A chromosome-level genome assembly of Lolium multiflorum.</title>
        <authorList>
            <person name="Chen Y."/>
            <person name="Copetti D."/>
            <person name="Kolliker R."/>
            <person name="Studer B."/>
        </authorList>
    </citation>
    <scope>NUCLEOTIDE SEQUENCE</scope>
    <source>
        <strain evidence="2">02402/16</strain>
        <tissue evidence="2">Leaf</tissue>
    </source>
</reference>